<dbReference type="InterPro" id="IPR013429">
    <property type="entry name" value="Regulatory_FmdB_Zinc_ribbon"/>
</dbReference>
<evidence type="ECO:0000256" key="1">
    <source>
        <dbReference type="SAM" id="MobiDB-lite"/>
    </source>
</evidence>
<dbReference type="Pfam" id="PF09723">
    <property type="entry name" value="Zn_ribbon_8"/>
    <property type="match status" value="1"/>
</dbReference>
<accession>A0A6M3JW57</accession>
<gene>
    <name evidence="3" type="ORF">MM415A02539_0010</name>
</gene>
<evidence type="ECO:0000259" key="2">
    <source>
        <dbReference type="SMART" id="SM00834"/>
    </source>
</evidence>
<evidence type="ECO:0000313" key="3">
    <source>
        <dbReference type="EMBL" id="QJA72965.1"/>
    </source>
</evidence>
<dbReference type="AlphaFoldDB" id="A0A6M3JW57"/>
<feature type="domain" description="Putative regulatory protein FmdB zinc ribbon" evidence="2">
    <location>
        <begin position="5"/>
        <end position="43"/>
    </location>
</feature>
<feature type="region of interest" description="Disordered" evidence="1">
    <location>
        <begin position="96"/>
        <end position="116"/>
    </location>
</feature>
<sequence>MNSIPIYDYSCESCGNIHETVKGIDVTRIKCPACGKTAKRIISLAGVNTINEDAGWIKGVLEVVDKQGQEPETKEFLRNPTRSNYKAWMKARGLRHYEPGEENTRPEPVNQEDKRRRMKYVMDNYQKRNALEVRT</sequence>
<organism evidence="3">
    <name type="scientific">viral metagenome</name>
    <dbReference type="NCBI Taxonomy" id="1070528"/>
    <lineage>
        <taxon>unclassified sequences</taxon>
        <taxon>metagenomes</taxon>
        <taxon>organismal metagenomes</taxon>
    </lineage>
</organism>
<dbReference type="SMART" id="SM00834">
    <property type="entry name" value="CxxC_CXXC_SSSS"/>
    <property type="match status" value="1"/>
</dbReference>
<name>A0A6M3JW57_9ZZZZ</name>
<feature type="compositionally biased region" description="Basic and acidic residues" evidence="1">
    <location>
        <begin position="96"/>
        <end position="115"/>
    </location>
</feature>
<proteinExistence type="predicted"/>
<dbReference type="NCBIfam" id="TIGR02605">
    <property type="entry name" value="CxxC_CxxC_SSSS"/>
    <property type="match status" value="1"/>
</dbReference>
<dbReference type="EMBL" id="MT141991">
    <property type="protein sequence ID" value="QJA72965.1"/>
    <property type="molecule type" value="Genomic_DNA"/>
</dbReference>
<reference evidence="3" key="1">
    <citation type="submission" date="2020-03" db="EMBL/GenBank/DDBJ databases">
        <title>The deep terrestrial virosphere.</title>
        <authorList>
            <person name="Holmfeldt K."/>
            <person name="Nilsson E."/>
            <person name="Simone D."/>
            <person name="Lopez-Fernandez M."/>
            <person name="Wu X."/>
            <person name="de Brujin I."/>
            <person name="Lundin D."/>
            <person name="Andersson A."/>
            <person name="Bertilsson S."/>
            <person name="Dopson M."/>
        </authorList>
    </citation>
    <scope>NUCLEOTIDE SEQUENCE</scope>
    <source>
        <strain evidence="3">MM415A02539</strain>
    </source>
</reference>
<protein>
    <recommendedName>
        <fullName evidence="2">Putative regulatory protein FmdB zinc ribbon domain-containing protein</fullName>
    </recommendedName>
</protein>